<evidence type="ECO:0000256" key="9">
    <source>
        <dbReference type="RuleBase" id="RU363066"/>
    </source>
</evidence>
<dbReference type="UniPathway" id="UPA00792"/>
<evidence type="ECO:0000313" key="11">
    <source>
        <dbReference type="EMBL" id="KAF2706820.1"/>
    </source>
</evidence>
<dbReference type="AlphaFoldDB" id="A0A6G1K256"/>
<dbReference type="NCBIfam" id="TIGR01313">
    <property type="entry name" value="therm_gnt_kin"/>
    <property type="match status" value="1"/>
</dbReference>
<dbReference type="EMBL" id="MU005775">
    <property type="protein sequence ID" value="KAF2706820.1"/>
    <property type="molecule type" value="Genomic_DNA"/>
</dbReference>
<evidence type="ECO:0000256" key="3">
    <source>
        <dbReference type="ARBA" id="ARBA00012054"/>
    </source>
</evidence>
<dbReference type="Pfam" id="PF13671">
    <property type="entry name" value="AAA_33"/>
    <property type="match status" value="1"/>
</dbReference>
<dbReference type="EC" id="2.7.1.12" evidence="3 9"/>
<protein>
    <recommendedName>
        <fullName evidence="3 9">Gluconokinase</fullName>
        <ecNumber evidence="3 9">2.7.1.12</ecNumber>
    </recommendedName>
</protein>
<sequence length="239" mass="26048">MLQSFEPSHTSPLHYVGAPTPPISTPVSPSKAASSTSTNTPNMSGPKNHNILIVTGPAGCGKSTVAQFLATRYGFAYLEGDDFHPKANIAKMANNIPLEDADRWDWLNILRDEALKELDKGAKGVVVTCSALKKKYRDVIRTAQLYANDPNSAVQFVYLRANQETLLARVGARQGHYMKDAMVISQLAALEEPDEREIGKLRDVEIIDVSGSPEEVEKLATVAVDRVLCFKGVKPANQV</sequence>
<dbReference type="SUPFAM" id="SSF52540">
    <property type="entry name" value="P-loop containing nucleoside triphosphate hydrolases"/>
    <property type="match status" value="1"/>
</dbReference>
<feature type="region of interest" description="Disordered" evidence="10">
    <location>
        <begin position="1"/>
        <end position="49"/>
    </location>
</feature>
<feature type="compositionally biased region" description="Polar residues" evidence="10">
    <location>
        <begin position="1"/>
        <end position="11"/>
    </location>
</feature>
<dbReference type="CDD" id="cd02021">
    <property type="entry name" value="GntK"/>
    <property type="match status" value="1"/>
</dbReference>
<proteinExistence type="inferred from homology"/>
<keyword evidence="12" id="KW-1185">Reference proteome</keyword>
<comment type="similarity">
    <text evidence="2 9">Belongs to the gluconokinase GntK/GntV family.</text>
</comment>
<dbReference type="InterPro" id="IPR027417">
    <property type="entry name" value="P-loop_NTPase"/>
</dbReference>
<keyword evidence="6 9" id="KW-0418">Kinase</keyword>
<dbReference type="PANTHER" id="PTHR43442">
    <property type="entry name" value="GLUCONOKINASE-RELATED"/>
    <property type="match status" value="1"/>
</dbReference>
<keyword evidence="4 9" id="KW-0808">Transferase</keyword>
<comment type="catalytic activity">
    <reaction evidence="8 9">
        <text>D-gluconate + ATP = 6-phospho-D-gluconate + ADP + H(+)</text>
        <dbReference type="Rhea" id="RHEA:19433"/>
        <dbReference type="ChEBI" id="CHEBI:15378"/>
        <dbReference type="ChEBI" id="CHEBI:18391"/>
        <dbReference type="ChEBI" id="CHEBI:30616"/>
        <dbReference type="ChEBI" id="CHEBI:58759"/>
        <dbReference type="ChEBI" id="CHEBI:456216"/>
        <dbReference type="EC" id="2.7.1.12"/>
    </reaction>
</comment>
<dbReference type="GO" id="GO:0005524">
    <property type="term" value="F:ATP binding"/>
    <property type="evidence" value="ECO:0007669"/>
    <property type="project" value="UniProtKB-KW"/>
</dbReference>
<keyword evidence="7 9" id="KW-0067">ATP-binding</keyword>
<feature type="compositionally biased region" description="Polar residues" evidence="10">
    <location>
        <begin position="31"/>
        <end position="47"/>
    </location>
</feature>
<evidence type="ECO:0000256" key="2">
    <source>
        <dbReference type="ARBA" id="ARBA00008420"/>
    </source>
</evidence>
<evidence type="ECO:0000256" key="5">
    <source>
        <dbReference type="ARBA" id="ARBA00022741"/>
    </source>
</evidence>
<dbReference type="GO" id="GO:0005975">
    <property type="term" value="P:carbohydrate metabolic process"/>
    <property type="evidence" value="ECO:0007669"/>
    <property type="project" value="InterPro"/>
</dbReference>
<dbReference type="GO" id="GO:0046316">
    <property type="term" value="F:gluconokinase activity"/>
    <property type="evidence" value="ECO:0007669"/>
    <property type="project" value="UniProtKB-EC"/>
</dbReference>
<evidence type="ECO:0000256" key="7">
    <source>
        <dbReference type="ARBA" id="ARBA00022840"/>
    </source>
</evidence>
<name>A0A6G1K256_9PLEO</name>
<reference evidence="11" key="1">
    <citation type="journal article" date="2020" name="Stud. Mycol.">
        <title>101 Dothideomycetes genomes: a test case for predicting lifestyles and emergence of pathogens.</title>
        <authorList>
            <person name="Haridas S."/>
            <person name="Albert R."/>
            <person name="Binder M."/>
            <person name="Bloem J."/>
            <person name="Labutti K."/>
            <person name="Salamov A."/>
            <person name="Andreopoulos B."/>
            <person name="Baker S."/>
            <person name="Barry K."/>
            <person name="Bills G."/>
            <person name="Bluhm B."/>
            <person name="Cannon C."/>
            <person name="Castanera R."/>
            <person name="Culley D."/>
            <person name="Daum C."/>
            <person name="Ezra D."/>
            <person name="Gonzalez J."/>
            <person name="Henrissat B."/>
            <person name="Kuo A."/>
            <person name="Liang C."/>
            <person name="Lipzen A."/>
            <person name="Lutzoni F."/>
            <person name="Magnuson J."/>
            <person name="Mondo S."/>
            <person name="Nolan M."/>
            <person name="Ohm R."/>
            <person name="Pangilinan J."/>
            <person name="Park H.-J."/>
            <person name="Ramirez L."/>
            <person name="Alfaro M."/>
            <person name="Sun H."/>
            <person name="Tritt A."/>
            <person name="Yoshinaga Y."/>
            <person name="Zwiers L.-H."/>
            <person name="Turgeon B."/>
            <person name="Goodwin S."/>
            <person name="Spatafora J."/>
            <person name="Crous P."/>
            <person name="Grigoriev I."/>
        </authorList>
    </citation>
    <scope>NUCLEOTIDE SEQUENCE</scope>
    <source>
        <strain evidence="11">CBS 279.74</strain>
    </source>
</reference>
<gene>
    <name evidence="11" type="ORF">K504DRAFT_384823</name>
</gene>
<evidence type="ECO:0000256" key="4">
    <source>
        <dbReference type="ARBA" id="ARBA00022679"/>
    </source>
</evidence>
<evidence type="ECO:0000256" key="6">
    <source>
        <dbReference type="ARBA" id="ARBA00022777"/>
    </source>
</evidence>
<evidence type="ECO:0000256" key="1">
    <source>
        <dbReference type="ARBA" id="ARBA00004875"/>
    </source>
</evidence>
<dbReference type="Gene3D" id="3.40.50.300">
    <property type="entry name" value="P-loop containing nucleotide triphosphate hydrolases"/>
    <property type="match status" value="1"/>
</dbReference>
<comment type="pathway">
    <text evidence="1 9">Carbohydrate acid metabolism; D-gluconate degradation.</text>
</comment>
<dbReference type="GO" id="GO:0005737">
    <property type="term" value="C:cytoplasm"/>
    <property type="evidence" value="ECO:0007669"/>
    <property type="project" value="TreeGrafter"/>
</dbReference>
<dbReference type="InterPro" id="IPR006001">
    <property type="entry name" value="Therm_gnt_kin"/>
</dbReference>
<keyword evidence="5 9" id="KW-0547">Nucleotide-binding</keyword>
<evidence type="ECO:0000256" key="8">
    <source>
        <dbReference type="ARBA" id="ARBA00048090"/>
    </source>
</evidence>
<dbReference type="Proteomes" id="UP000799428">
    <property type="component" value="Unassembled WGS sequence"/>
</dbReference>
<organism evidence="11 12">
    <name type="scientific">Pleomassaria siparia CBS 279.74</name>
    <dbReference type="NCBI Taxonomy" id="1314801"/>
    <lineage>
        <taxon>Eukaryota</taxon>
        <taxon>Fungi</taxon>
        <taxon>Dikarya</taxon>
        <taxon>Ascomycota</taxon>
        <taxon>Pezizomycotina</taxon>
        <taxon>Dothideomycetes</taxon>
        <taxon>Pleosporomycetidae</taxon>
        <taxon>Pleosporales</taxon>
        <taxon>Pleomassariaceae</taxon>
        <taxon>Pleomassaria</taxon>
    </lineage>
</organism>
<evidence type="ECO:0000256" key="10">
    <source>
        <dbReference type="SAM" id="MobiDB-lite"/>
    </source>
</evidence>
<evidence type="ECO:0000313" key="12">
    <source>
        <dbReference type="Proteomes" id="UP000799428"/>
    </source>
</evidence>
<dbReference type="PANTHER" id="PTHR43442:SF3">
    <property type="entry name" value="GLUCONOKINASE-RELATED"/>
    <property type="match status" value="1"/>
</dbReference>
<dbReference type="OrthoDB" id="275177at2759"/>
<accession>A0A6G1K256</accession>